<organism evidence="1 2">
    <name type="scientific">Cellulomonas rhizosphaerae</name>
    <dbReference type="NCBI Taxonomy" id="2293719"/>
    <lineage>
        <taxon>Bacteria</taxon>
        <taxon>Bacillati</taxon>
        <taxon>Actinomycetota</taxon>
        <taxon>Actinomycetes</taxon>
        <taxon>Micrococcales</taxon>
        <taxon>Cellulomonadaceae</taxon>
        <taxon>Cellulomonas</taxon>
    </lineage>
</organism>
<evidence type="ECO:0000313" key="1">
    <source>
        <dbReference type="EMBL" id="RHA43774.1"/>
    </source>
</evidence>
<evidence type="ECO:0000313" key="2">
    <source>
        <dbReference type="Proteomes" id="UP000283374"/>
    </source>
</evidence>
<comment type="caution">
    <text evidence="1">The sequence shown here is derived from an EMBL/GenBank/DDBJ whole genome shotgun (WGS) entry which is preliminary data.</text>
</comment>
<protein>
    <submittedName>
        <fullName evidence="1">Uncharacterized protein</fullName>
    </submittedName>
</protein>
<gene>
    <name evidence="1" type="ORF">D1825_04700</name>
</gene>
<dbReference type="Proteomes" id="UP000283374">
    <property type="component" value="Unassembled WGS sequence"/>
</dbReference>
<name>A0A413RPD5_9CELL</name>
<dbReference type="EMBL" id="QWKP01000142">
    <property type="protein sequence ID" value="RHA43774.1"/>
    <property type="molecule type" value="Genomic_DNA"/>
</dbReference>
<keyword evidence="2" id="KW-1185">Reference proteome</keyword>
<dbReference type="AlphaFoldDB" id="A0A413RPD5"/>
<accession>A0A413RPD5</accession>
<proteinExistence type="predicted"/>
<reference evidence="1 2" key="1">
    <citation type="submission" date="2018-08" db="EMBL/GenBank/DDBJ databases">
        <title>Cellulomonas rhizosphaerae sp. nov., a novel actinomycete isolated from soil.</title>
        <authorList>
            <person name="Tian Y."/>
        </authorList>
    </citation>
    <scope>NUCLEOTIDE SEQUENCE [LARGE SCALE GENOMIC DNA]</scope>
    <source>
        <strain evidence="1 2">NEAU-TCZ24</strain>
    </source>
</reference>
<sequence>MAAWRPVGARVAPASLPSPADALRRLVGPARRTLGDGPVLALMARPGQDGSANQTTVSP</sequence>